<feature type="compositionally biased region" description="Basic and acidic residues" evidence="1">
    <location>
        <begin position="79"/>
        <end position="102"/>
    </location>
</feature>
<dbReference type="Proteomes" id="UP000010074">
    <property type="component" value="Chromosome"/>
</dbReference>
<keyword evidence="2" id="KW-0732">Signal</keyword>
<name>K7YTY2_BDEBC</name>
<organism evidence="3 4">
    <name type="scientific">Bdellovibrio bacteriovorus str. Tiberius</name>
    <dbReference type="NCBI Taxonomy" id="1069642"/>
    <lineage>
        <taxon>Bacteria</taxon>
        <taxon>Pseudomonadati</taxon>
        <taxon>Bdellovibrionota</taxon>
        <taxon>Bdellovibrionia</taxon>
        <taxon>Bdellovibrionales</taxon>
        <taxon>Pseudobdellovibrionaceae</taxon>
        <taxon>Bdellovibrio</taxon>
    </lineage>
</organism>
<dbReference type="RefSeq" id="WP_015089554.1">
    <property type="nucleotide sequence ID" value="NC_019567.1"/>
</dbReference>
<dbReference type="EMBL" id="CP002930">
    <property type="protein sequence ID" value="AFY00070.1"/>
    <property type="molecule type" value="Genomic_DNA"/>
</dbReference>
<dbReference type="PATRIC" id="fig|1069642.3.peg.354"/>
<gene>
    <name evidence="3" type="ORF">Bdt_0362</name>
</gene>
<proteinExistence type="predicted"/>
<evidence type="ECO:0000313" key="3">
    <source>
        <dbReference type="EMBL" id="AFY00070.1"/>
    </source>
</evidence>
<sequence>MGSLLKATLALLALILLLGFEQAGAAVTRETDFVAPAEPTTVLRSSVIPCYGRNQSGIGRKTNMSRVEGERCAVPQPVEARRLDRPDHESDDPGRDFQKRAL</sequence>
<reference evidence="3 4" key="1">
    <citation type="journal article" date="2012" name="BMC Genomics">
        <title>Genome analysis of a simultaneously predatory and prey-independent, novel Bdellovibrio bacteriovorus from the River Tiber, supports in silico predictions of both ancient and recent lateral gene transfer from diverse bacteria.</title>
        <authorList>
            <person name="Hobley L."/>
            <person name="Lerner T.R."/>
            <person name="Williams L.E."/>
            <person name="Lambert C."/>
            <person name="Till R."/>
            <person name="Milner D.S."/>
            <person name="Basford S.M."/>
            <person name="Capeness M.J."/>
            <person name="Fenton A.K."/>
            <person name="Atterbury R.J."/>
            <person name="Harris M.A."/>
            <person name="Sockett R.E."/>
        </authorList>
    </citation>
    <scope>NUCLEOTIDE SEQUENCE [LARGE SCALE GENOMIC DNA]</scope>
    <source>
        <strain evidence="3 4">Tiberius</strain>
    </source>
</reference>
<dbReference type="KEGG" id="bbat:Bdt_0362"/>
<feature type="region of interest" description="Disordered" evidence="1">
    <location>
        <begin position="59"/>
        <end position="102"/>
    </location>
</feature>
<dbReference type="AlphaFoldDB" id="K7YTY2"/>
<protein>
    <submittedName>
        <fullName evidence="3">Uncharacterized protein</fullName>
    </submittedName>
</protein>
<evidence type="ECO:0000256" key="1">
    <source>
        <dbReference type="SAM" id="MobiDB-lite"/>
    </source>
</evidence>
<evidence type="ECO:0000313" key="4">
    <source>
        <dbReference type="Proteomes" id="UP000010074"/>
    </source>
</evidence>
<dbReference type="OrthoDB" id="5295942at2"/>
<accession>K7YTY2</accession>
<dbReference type="HOGENOM" id="CLU_2271884_0_0_7"/>
<feature type="signal peptide" evidence="2">
    <location>
        <begin position="1"/>
        <end position="25"/>
    </location>
</feature>
<feature type="chain" id="PRO_5003913825" evidence="2">
    <location>
        <begin position="26"/>
        <end position="102"/>
    </location>
</feature>
<evidence type="ECO:0000256" key="2">
    <source>
        <dbReference type="SAM" id="SignalP"/>
    </source>
</evidence>
<dbReference type="STRING" id="1069642.Bdt_0362"/>